<proteinExistence type="predicted"/>
<dbReference type="Proteomes" id="UP000218505">
    <property type="component" value="Chromosome"/>
</dbReference>
<dbReference type="GO" id="GO:0000166">
    <property type="term" value="F:nucleotide binding"/>
    <property type="evidence" value="ECO:0007669"/>
    <property type="project" value="UniProtKB-KW"/>
</dbReference>
<organism evidence="10 11">
    <name type="scientific">Actinosynnema pretiosum</name>
    <dbReference type="NCBI Taxonomy" id="42197"/>
    <lineage>
        <taxon>Bacteria</taxon>
        <taxon>Bacillati</taxon>
        <taxon>Actinomycetota</taxon>
        <taxon>Actinomycetes</taxon>
        <taxon>Pseudonocardiales</taxon>
        <taxon>Pseudonocardiaceae</taxon>
        <taxon>Actinosynnema</taxon>
    </lineage>
</organism>
<dbReference type="InterPro" id="IPR043760">
    <property type="entry name" value="PycTM_dom"/>
</dbReference>
<protein>
    <recommendedName>
        <fullName evidence="9">Pycsar effector protein domain-containing protein</fullName>
    </recommendedName>
</protein>
<dbReference type="GO" id="GO:0051607">
    <property type="term" value="P:defense response to virus"/>
    <property type="evidence" value="ECO:0007669"/>
    <property type="project" value="UniProtKB-KW"/>
</dbReference>
<dbReference type="AlphaFoldDB" id="A0A290ZEN7"/>
<evidence type="ECO:0000256" key="8">
    <source>
        <dbReference type="SAM" id="Phobius"/>
    </source>
</evidence>
<evidence type="ECO:0000256" key="4">
    <source>
        <dbReference type="ARBA" id="ARBA00022741"/>
    </source>
</evidence>
<feature type="domain" description="Pycsar effector protein" evidence="9">
    <location>
        <begin position="21"/>
        <end position="158"/>
    </location>
</feature>
<evidence type="ECO:0000313" key="11">
    <source>
        <dbReference type="Proteomes" id="UP000218505"/>
    </source>
</evidence>
<keyword evidence="3 8" id="KW-0812">Transmembrane</keyword>
<gene>
    <name evidence="10" type="ORF">CNX65_32730</name>
</gene>
<keyword evidence="2" id="KW-1003">Cell membrane</keyword>
<feature type="transmembrane region" description="Helical" evidence="8">
    <location>
        <begin position="63"/>
        <end position="85"/>
    </location>
</feature>
<dbReference type="GO" id="GO:0005886">
    <property type="term" value="C:plasma membrane"/>
    <property type="evidence" value="ECO:0007669"/>
    <property type="project" value="UniProtKB-SubCell"/>
</dbReference>
<keyword evidence="6" id="KW-0051">Antiviral defense</keyword>
<keyword evidence="11" id="KW-1185">Reference proteome</keyword>
<evidence type="ECO:0000256" key="6">
    <source>
        <dbReference type="ARBA" id="ARBA00023118"/>
    </source>
</evidence>
<evidence type="ECO:0000256" key="5">
    <source>
        <dbReference type="ARBA" id="ARBA00022989"/>
    </source>
</evidence>
<evidence type="ECO:0000256" key="1">
    <source>
        <dbReference type="ARBA" id="ARBA00004236"/>
    </source>
</evidence>
<evidence type="ECO:0000256" key="2">
    <source>
        <dbReference type="ARBA" id="ARBA00022475"/>
    </source>
</evidence>
<dbReference type="KEGG" id="apre:CNX65_32730"/>
<keyword evidence="4" id="KW-0547">Nucleotide-binding</keyword>
<accession>A0A290ZEN7</accession>
<feature type="transmembrane region" description="Helical" evidence="8">
    <location>
        <begin position="142"/>
        <end position="160"/>
    </location>
</feature>
<dbReference type="Pfam" id="PF18967">
    <property type="entry name" value="PycTM"/>
    <property type="match status" value="1"/>
</dbReference>
<keyword evidence="7 8" id="KW-0472">Membrane</keyword>
<reference evidence="10" key="1">
    <citation type="submission" date="2017-09" db="EMBL/GenBank/DDBJ databases">
        <title>Complete Genome Sequence of ansamitocin-producing Bacterium Actinosynnema pretiosum X47.</title>
        <authorList>
            <person name="Cao G."/>
            <person name="Zong G."/>
            <person name="Zhong C."/>
            <person name="Fu J."/>
        </authorList>
    </citation>
    <scope>NUCLEOTIDE SEQUENCE [LARGE SCALE GENOMIC DNA]</scope>
    <source>
        <strain evidence="10">X47</strain>
    </source>
</reference>
<evidence type="ECO:0000259" key="9">
    <source>
        <dbReference type="Pfam" id="PF18967"/>
    </source>
</evidence>
<evidence type="ECO:0000256" key="3">
    <source>
        <dbReference type="ARBA" id="ARBA00022692"/>
    </source>
</evidence>
<sequence length="161" mass="17323">MELVTGTTTRDFAAEERSLRLRAEITEVQDELRKGDAKVQVLLALFGAGLAAVVALYRDGVSLPATVLLFLAALPMGAALAFLLLTVRPWLEGTGGFLRWAAYHREPEAVIADLADATPTELAHELVGMSALALNRYRRIRTAVHLLLPSLALIALAVPLA</sequence>
<feature type="transmembrane region" description="Helical" evidence="8">
    <location>
        <begin position="39"/>
        <end position="57"/>
    </location>
</feature>
<evidence type="ECO:0000313" key="10">
    <source>
        <dbReference type="EMBL" id="ATE57488.1"/>
    </source>
</evidence>
<comment type="subcellular location">
    <subcellularLocation>
        <location evidence="1">Cell membrane</location>
    </subcellularLocation>
</comment>
<name>A0A290ZEN7_9PSEU</name>
<evidence type="ECO:0000256" key="7">
    <source>
        <dbReference type="ARBA" id="ARBA00023136"/>
    </source>
</evidence>
<keyword evidence="5 8" id="KW-1133">Transmembrane helix</keyword>
<dbReference type="RefSeq" id="WP_096497160.1">
    <property type="nucleotide sequence ID" value="NZ_CP023445.1"/>
</dbReference>
<dbReference type="EMBL" id="CP023445">
    <property type="protein sequence ID" value="ATE57488.1"/>
    <property type="molecule type" value="Genomic_DNA"/>
</dbReference>